<evidence type="ECO:0000259" key="9">
    <source>
        <dbReference type="PROSITE" id="PS00623"/>
    </source>
</evidence>
<dbReference type="PROSITE" id="PS00624">
    <property type="entry name" value="GMC_OXRED_2"/>
    <property type="match status" value="1"/>
</dbReference>
<keyword evidence="3 7" id="KW-0285">Flavoprotein</keyword>
<dbReference type="SUPFAM" id="SSF51905">
    <property type="entry name" value="FAD/NAD(P)-binding domain"/>
    <property type="match status" value="1"/>
</dbReference>
<dbReference type="Gene3D" id="4.10.450.10">
    <property type="entry name" value="Glucose Oxidase, domain 2"/>
    <property type="match status" value="1"/>
</dbReference>
<dbReference type="Pfam" id="PF05199">
    <property type="entry name" value="GMC_oxred_C"/>
    <property type="match status" value="1"/>
</dbReference>
<feature type="signal peptide" evidence="8">
    <location>
        <begin position="1"/>
        <end position="17"/>
    </location>
</feature>
<proteinExistence type="inferred from homology"/>
<dbReference type="SUPFAM" id="SSF54373">
    <property type="entry name" value="FAD-linked reductases, C-terminal domain"/>
    <property type="match status" value="1"/>
</dbReference>
<organism evidence="11 12">
    <name type="scientific">Cercophora newfieldiana</name>
    <dbReference type="NCBI Taxonomy" id="92897"/>
    <lineage>
        <taxon>Eukaryota</taxon>
        <taxon>Fungi</taxon>
        <taxon>Dikarya</taxon>
        <taxon>Ascomycota</taxon>
        <taxon>Pezizomycotina</taxon>
        <taxon>Sordariomycetes</taxon>
        <taxon>Sordariomycetidae</taxon>
        <taxon>Sordariales</taxon>
        <taxon>Lasiosphaeriaceae</taxon>
        <taxon>Cercophora</taxon>
    </lineage>
</organism>
<evidence type="ECO:0000313" key="12">
    <source>
        <dbReference type="Proteomes" id="UP001174936"/>
    </source>
</evidence>
<sequence>MALWKFLLLHGASLTSGAILNPQEAAGKTYDYVIIGGGTSGLTVGDRLSKSGKHSVLVIDYGYFGQTTYNITSAPSPGLRNRTFPVDIGCVVGGSSAINGMVFQRGNAKDYNIWDELARGKNTWNWDSLLGYFKKAVQLMPPKPEIPADFNLKYDMKYWGSSFTTNHTIFATYTNFINPSIEPMYRVFNAVPGIDTPEDGGSGKTGMVYYMTSTNPYNGARSYSRTGHWDNLNRDNYDLLTGTRVNNIIFKGNTAVGVRITPRNTTLSSIITAQKEVILAAGSIYTPQILQLSGIGPVLLLKRAKIPVKVDLPGVGANFQDHSFLPEVSFRFSTPPPIPPHLLNQSPPNNLGRTSLGLSLPLRTISPTNFSPLAARFASQHPSAFLLRDTHPTIIAGYRAQQALYAREMLRSDFSAIRFTLTGTPSFQPITIHPVSRGTVLIDPEAPEGEPIVDYRAASNPIDVEIAVEGIKFLRRAFSTGELAGYNATEVVPGRELDSDEKLGEWVRMVSVPSVWGGLVDAKLRVYGVKQLSVVDASIFATIVAGTAGMSVYAVAEKAADLIKDRA</sequence>
<feature type="domain" description="Glucose-methanol-choline oxidoreductase N-terminal" evidence="9">
    <location>
        <begin position="89"/>
        <end position="112"/>
    </location>
</feature>
<evidence type="ECO:0000256" key="4">
    <source>
        <dbReference type="ARBA" id="ARBA00022827"/>
    </source>
</evidence>
<dbReference type="Proteomes" id="UP001174936">
    <property type="component" value="Unassembled WGS sequence"/>
</dbReference>
<dbReference type="GO" id="GO:0016614">
    <property type="term" value="F:oxidoreductase activity, acting on CH-OH group of donors"/>
    <property type="evidence" value="ECO:0007669"/>
    <property type="project" value="InterPro"/>
</dbReference>
<dbReference type="InterPro" id="IPR012132">
    <property type="entry name" value="GMC_OxRdtase"/>
</dbReference>
<dbReference type="InterPro" id="IPR000172">
    <property type="entry name" value="GMC_OxRdtase_N"/>
</dbReference>
<evidence type="ECO:0000256" key="5">
    <source>
        <dbReference type="ARBA" id="ARBA00023002"/>
    </source>
</evidence>
<evidence type="ECO:0000259" key="10">
    <source>
        <dbReference type="PROSITE" id="PS00624"/>
    </source>
</evidence>
<dbReference type="PANTHER" id="PTHR11552:SF115">
    <property type="entry name" value="DEHYDROGENASE XPTC-RELATED"/>
    <property type="match status" value="1"/>
</dbReference>
<name>A0AA39XT75_9PEZI</name>
<feature type="chain" id="PRO_5041366660" evidence="8">
    <location>
        <begin position="18"/>
        <end position="567"/>
    </location>
</feature>
<keyword evidence="12" id="KW-1185">Reference proteome</keyword>
<reference evidence="11" key="1">
    <citation type="submission" date="2023-06" db="EMBL/GenBank/DDBJ databases">
        <title>Genome-scale phylogeny and comparative genomics of the fungal order Sordariales.</title>
        <authorList>
            <consortium name="Lawrence Berkeley National Laboratory"/>
            <person name="Hensen N."/>
            <person name="Bonometti L."/>
            <person name="Westerberg I."/>
            <person name="Brannstrom I.O."/>
            <person name="Guillou S."/>
            <person name="Cros-Aarteil S."/>
            <person name="Calhoun S."/>
            <person name="Haridas S."/>
            <person name="Kuo A."/>
            <person name="Mondo S."/>
            <person name="Pangilinan J."/>
            <person name="Riley R."/>
            <person name="Labutti K."/>
            <person name="Andreopoulos B."/>
            <person name="Lipzen A."/>
            <person name="Chen C."/>
            <person name="Yanf M."/>
            <person name="Daum C."/>
            <person name="Ng V."/>
            <person name="Clum A."/>
            <person name="Steindorff A."/>
            <person name="Ohm R."/>
            <person name="Martin F."/>
            <person name="Silar P."/>
            <person name="Natvig D."/>
            <person name="Lalanne C."/>
            <person name="Gautier V."/>
            <person name="Ament-Velasquez S.L."/>
            <person name="Kruys A."/>
            <person name="Hutchinson M.I."/>
            <person name="Powell A.J."/>
            <person name="Barry K."/>
            <person name="Miller A.N."/>
            <person name="Grigoriev I.V."/>
            <person name="Debuchy R."/>
            <person name="Gladieux P."/>
            <person name="Thoren M.H."/>
            <person name="Johannesson H."/>
        </authorList>
    </citation>
    <scope>NUCLEOTIDE SEQUENCE</scope>
    <source>
        <strain evidence="11">SMH2532-1</strain>
    </source>
</reference>
<dbReference type="PROSITE" id="PS00623">
    <property type="entry name" value="GMC_OXRED_1"/>
    <property type="match status" value="1"/>
</dbReference>
<comment type="caution">
    <text evidence="11">The sequence shown here is derived from an EMBL/GenBank/DDBJ whole genome shotgun (WGS) entry which is preliminary data.</text>
</comment>
<dbReference type="Gene3D" id="3.30.560.10">
    <property type="entry name" value="Glucose Oxidase, domain 3"/>
    <property type="match status" value="1"/>
</dbReference>
<evidence type="ECO:0000256" key="8">
    <source>
        <dbReference type="SAM" id="SignalP"/>
    </source>
</evidence>
<dbReference type="InterPro" id="IPR036188">
    <property type="entry name" value="FAD/NAD-bd_sf"/>
</dbReference>
<accession>A0AA39XT75</accession>
<dbReference type="InterPro" id="IPR007867">
    <property type="entry name" value="GMC_OxRtase_C"/>
</dbReference>
<keyword evidence="4 6" id="KW-0274">FAD</keyword>
<gene>
    <name evidence="11" type="ORF">B0T16DRAFT_432432</name>
</gene>
<feature type="binding site" evidence="6">
    <location>
        <begin position="39"/>
        <end position="40"/>
    </location>
    <ligand>
        <name>FAD</name>
        <dbReference type="ChEBI" id="CHEBI:57692"/>
    </ligand>
</feature>
<evidence type="ECO:0000256" key="1">
    <source>
        <dbReference type="ARBA" id="ARBA00001974"/>
    </source>
</evidence>
<evidence type="ECO:0000256" key="2">
    <source>
        <dbReference type="ARBA" id="ARBA00010790"/>
    </source>
</evidence>
<keyword evidence="5" id="KW-0560">Oxidoreductase</keyword>
<dbReference type="GO" id="GO:0044550">
    <property type="term" value="P:secondary metabolite biosynthetic process"/>
    <property type="evidence" value="ECO:0007669"/>
    <property type="project" value="TreeGrafter"/>
</dbReference>
<evidence type="ECO:0000313" key="11">
    <source>
        <dbReference type="EMBL" id="KAK0639798.1"/>
    </source>
</evidence>
<dbReference type="PIRSF" id="PIRSF000137">
    <property type="entry name" value="Alcohol_oxidase"/>
    <property type="match status" value="1"/>
</dbReference>
<dbReference type="Gene3D" id="3.50.50.60">
    <property type="entry name" value="FAD/NAD(P)-binding domain"/>
    <property type="match status" value="1"/>
</dbReference>
<dbReference type="GO" id="GO:0050660">
    <property type="term" value="F:flavin adenine dinucleotide binding"/>
    <property type="evidence" value="ECO:0007669"/>
    <property type="project" value="InterPro"/>
</dbReference>
<feature type="binding site" evidence="6">
    <location>
        <begin position="99"/>
        <end position="102"/>
    </location>
    <ligand>
        <name>FAD</name>
        <dbReference type="ChEBI" id="CHEBI:57692"/>
    </ligand>
</feature>
<dbReference type="Pfam" id="PF00732">
    <property type="entry name" value="GMC_oxred_N"/>
    <property type="match status" value="1"/>
</dbReference>
<dbReference type="PANTHER" id="PTHR11552">
    <property type="entry name" value="GLUCOSE-METHANOL-CHOLINE GMC OXIDOREDUCTASE"/>
    <property type="match status" value="1"/>
</dbReference>
<feature type="domain" description="Glucose-methanol-choline oxidoreductase N-terminal" evidence="10">
    <location>
        <begin position="282"/>
        <end position="296"/>
    </location>
</feature>
<dbReference type="EMBL" id="JAULSV010000007">
    <property type="protein sequence ID" value="KAK0639798.1"/>
    <property type="molecule type" value="Genomic_DNA"/>
</dbReference>
<comment type="cofactor">
    <cofactor evidence="1 6">
        <name>FAD</name>
        <dbReference type="ChEBI" id="CHEBI:57692"/>
    </cofactor>
</comment>
<protein>
    <submittedName>
        <fullName evidence="11">Glucose oxidase</fullName>
    </submittedName>
</protein>
<keyword evidence="8" id="KW-0732">Signal</keyword>
<evidence type="ECO:0000256" key="3">
    <source>
        <dbReference type="ARBA" id="ARBA00022630"/>
    </source>
</evidence>
<feature type="binding site" evidence="6">
    <location>
        <position position="91"/>
    </location>
    <ligand>
        <name>FAD</name>
        <dbReference type="ChEBI" id="CHEBI:57692"/>
    </ligand>
</feature>
<dbReference type="InterPro" id="IPR027424">
    <property type="entry name" value="Glucose_Oxidase_domain_2"/>
</dbReference>
<evidence type="ECO:0000256" key="6">
    <source>
        <dbReference type="PIRSR" id="PIRSR000137-2"/>
    </source>
</evidence>
<comment type="similarity">
    <text evidence="2 7">Belongs to the GMC oxidoreductase family.</text>
</comment>
<dbReference type="AlphaFoldDB" id="A0AA39XT75"/>
<evidence type="ECO:0000256" key="7">
    <source>
        <dbReference type="RuleBase" id="RU003968"/>
    </source>
</evidence>
<feature type="binding site" evidence="6">
    <location>
        <position position="245"/>
    </location>
    <ligand>
        <name>FAD</name>
        <dbReference type="ChEBI" id="CHEBI:57692"/>
    </ligand>
</feature>